<comment type="similarity">
    <text evidence="1">Belongs to the initiator RepB protein family.</text>
</comment>
<keyword evidence="4" id="KW-1185">Reference proteome</keyword>
<reference evidence="3 4" key="1">
    <citation type="submission" date="2017-06" db="EMBL/GenBank/DDBJ databases">
        <authorList>
            <person name="Kim H.J."/>
            <person name="Triplett B.A."/>
        </authorList>
    </citation>
    <scope>NUCLEOTIDE SEQUENCE [LARGE SCALE GENOMIC DNA]</scope>
    <source>
        <strain evidence="3 4">U15</strain>
    </source>
</reference>
<dbReference type="InterPro" id="IPR000525">
    <property type="entry name" value="Initiator_Rep_WH1"/>
</dbReference>
<sequence length="460" mass="52320">MKKAAEKREASVPNSRSEIDYPLRKPVNTLAIVPKSERITVTARKIYNVMLHYAQRQGMAKERYQVRLGDIATGIDFNSNNTELIKQYFRQMATTGVEWQSPTTGEGARWSVSALIAHADLIQRDGELILEWSYAPNIKQELLDPQRFAKMSLQVQASLNTMASLVLYEICCRYADNPGGLTARQPWAWWRPVLTGSPDSPTSAYQEYKIFNRDVLKKAVKKVNEVSDLEIELVEHRVGRAVQDLQFRVSRKRPAPAHSEKAIEPVDLKTIGEAIKAGIPQERAEKHLLKYGAKALEQALKTMNERQSRANMEPVRSPDKYLTTLLQSGQFGDEKKSEQQPIAKVYDTKAERLKLIERYMAMKRNELNDMFQEMPETDQQEWISRFETEGLPASEVVRKAFRTKGIASPIVKPAFLRFLGNAVWEEGWEKPTDSDLVDLAIMSREEGANAATPSLPRKIV</sequence>
<proteinExistence type="inferred from homology"/>
<gene>
    <name evidence="3" type="ORF">SAMN06265795_13021</name>
</gene>
<dbReference type="GO" id="GO:0006270">
    <property type="term" value="P:DNA replication initiation"/>
    <property type="evidence" value="ECO:0007669"/>
    <property type="project" value="InterPro"/>
</dbReference>
<organism evidence="3 4">
    <name type="scientific">Noviherbaspirillum humi</name>
    <dbReference type="NCBI Taxonomy" id="1688639"/>
    <lineage>
        <taxon>Bacteria</taxon>
        <taxon>Pseudomonadati</taxon>
        <taxon>Pseudomonadota</taxon>
        <taxon>Betaproteobacteria</taxon>
        <taxon>Burkholderiales</taxon>
        <taxon>Oxalobacteraceae</taxon>
        <taxon>Noviherbaspirillum</taxon>
    </lineage>
</organism>
<dbReference type="Proteomes" id="UP000198284">
    <property type="component" value="Unassembled WGS sequence"/>
</dbReference>
<evidence type="ECO:0000259" key="2">
    <source>
        <dbReference type="Pfam" id="PF01051"/>
    </source>
</evidence>
<dbReference type="SUPFAM" id="SSF46785">
    <property type="entry name" value="Winged helix' DNA-binding domain"/>
    <property type="match status" value="1"/>
</dbReference>
<dbReference type="OrthoDB" id="1522717at2"/>
<dbReference type="Gene3D" id="1.10.10.10">
    <property type="entry name" value="Winged helix-like DNA-binding domain superfamily/Winged helix DNA-binding domain"/>
    <property type="match status" value="1"/>
</dbReference>
<dbReference type="Pfam" id="PF21205">
    <property type="entry name" value="Rep3_C"/>
    <property type="match status" value="1"/>
</dbReference>
<dbReference type="Pfam" id="PF01051">
    <property type="entry name" value="Rep3_N"/>
    <property type="match status" value="1"/>
</dbReference>
<evidence type="ECO:0000313" key="3">
    <source>
        <dbReference type="EMBL" id="SNT37120.1"/>
    </source>
</evidence>
<dbReference type="RefSeq" id="WP_089401788.1">
    <property type="nucleotide sequence ID" value="NZ_FZOT01000030.1"/>
</dbReference>
<dbReference type="GO" id="GO:0003887">
    <property type="term" value="F:DNA-directed DNA polymerase activity"/>
    <property type="evidence" value="ECO:0007669"/>
    <property type="project" value="InterPro"/>
</dbReference>
<protein>
    <submittedName>
        <fullName evidence="3">Initiator Replication protein</fullName>
    </submittedName>
</protein>
<dbReference type="InterPro" id="IPR036390">
    <property type="entry name" value="WH_DNA-bd_sf"/>
</dbReference>
<evidence type="ECO:0000313" key="4">
    <source>
        <dbReference type="Proteomes" id="UP000198284"/>
    </source>
</evidence>
<name>A0A239M3D3_9BURK</name>
<accession>A0A239M3D3</accession>
<dbReference type="InterPro" id="IPR036388">
    <property type="entry name" value="WH-like_DNA-bd_sf"/>
</dbReference>
<feature type="domain" description="Initiator Rep protein WH1" evidence="2">
    <location>
        <begin position="38"/>
        <end position="172"/>
    </location>
</feature>
<dbReference type="AlphaFoldDB" id="A0A239M3D3"/>
<evidence type="ECO:0000256" key="1">
    <source>
        <dbReference type="ARBA" id="ARBA00038283"/>
    </source>
</evidence>
<dbReference type="EMBL" id="FZOT01000030">
    <property type="protein sequence ID" value="SNT37120.1"/>
    <property type="molecule type" value="Genomic_DNA"/>
</dbReference>